<evidence type="ECO:0000313" key="2">
    <source>
        <dbReference type="Proteomes" id="UP000499080"/>
    </source>
</evidence>
<comment type="caution">
    <text evidence="1">The sequence shown here is derived from an EMBL/GenBank/DDBJ whole genome shotgun (WGS) entry which is preliminary data.</text>
</comment>
<dbReference type="EMBL" id="BGPR01012767">
    <property type="protein sequence ID" value="GBN57556.1"/>
    <property type="molecule type" value="Genomic_DNA"/>
</dbReference>
<evidence type="ECO:0000313" key="1">
    <source>
        <dbReference type="EMBL" id="GBN57556.1"/>
    </source>
</evidence>
<keyword evidence="2" id="KW-1185">Reference proteome</keyword>
<accession>A0A4Y2Q5J4</accession>
<dbReference type="Proteomes" id="UP000499080">
    <property type="component" value="Unassembled WGS sequence"/>
</dbReference>
<organism evidence="1 2">
    <name type="scientific">Araneus ventricosus</name>
    <name type="common">Orbweaver spider</name>
    <name type="synonym">Epeira ventricosa</name>
    <dbReference type="NCBI Taxonomy" id="182803"/>
    <lineage>
        <taxon>Eukaryota</taxon>
        <taxon>Metazoa</taxon>
        <taxon>Ecdysozoa</taxon>
        <taxon>Arthropoda</taxon>
        <taxon>Chelicerata</taxon>
        <taxon>Arachnida</taxon>
        <taxon>Araneae</taxon>
        <taxon>Araneomorphae</taxon>
        <taxon>Entelegynae</taxon>
        <taxon>Araneoidea</taxon>
        <taxon>Araneidae</taxon>
        <taxon>Araneus</taxon>
    </lineage>
</organism>
<dbReference type="OrthoDB" id="6766291at2759"/>
<protein>
    <recommendedName>
        <fullName evidence="3">Tc1-like transposase DDE domain-containing protein</fullName>
    </recommendedName>
</protein>
<proteinExistence type="predicted"/>
<reference evidence="1 2" key="1">
    <citation type="journal article" date="2019" name="Sci. Rep.">
        <title>Orb-weaving spider Araneus ventricosus genome elucidates the spidroin gene catalogue.</title>
        <authorList>
            <person name="Kono N."/>
            <person name="Nakamura H."/>
            <person name="Ohtoshi R."/>
            <person name="Moran D.A.P."/>
            <person name="Shinohara A."/>
            <person name="Yoshida Y."/>
            <person name="Fujiwara M."/>
            <person name="Mori M."/>
            <person name="Tomita M."/>
            <person name="Arakawa K."/>
        </authorList>
    </citation>
    <scope>NUCLEOTIDE SEQUENCE [LARGE SCALE GENOMIC DNA]</scope>
</reference>
<name>A0A4Y2Q5J4_ARAVE</name>
<dbReference type="AlphaFoldDB" id="A0A4Y2Q5J4"/>
<gene>
    <name evidence="1" type="ORF">AVEN_158132_1</name>
</gene>
<sequence length="87" mass="10333">MVPTRRRPSAQGIKCPPVYSGHMQKDQLWLFAELAENSRDFVFRQDGAPPHWNIHVRQYLNDELPHRWIGRIVEDDLALFPWRPQVT</sequence>
<evidence type="ECO:0008006" key="3">
    <source>
        <dbReference type="Google" id="ProtNLM"/>
    </source>
</evidence>